<dbReference type="SUPFAM" id="SSF50969">
    <property type="entry name" value="YVTN repeat-like/Quinoprotein amine dehydrogenase"/>
    <property type="match status" value="1"/>
</dbReference>
<evidence type="ECO:0000259" key="3">
    <source>
        <dbReference type="Pfam" id="PF22494"/>
    </source>
</evidence>
<evidence type="ECO:0000259" key="2">
    <source>
        <dbReference type="Pfam" id="PF13449"/>
    </source>
</evidence>
<reference evidence="4 5" key="1">
    <citation type="submission" date="2021-03" db="EMBL/GenBank/DDBJ databases">
        <authorList>
            <person name="Xin L."/>
        </authorList>
    </citation>
    <scope>NUCLEOTIDE SEQUENCE [LARGE SCALE GENOMIC DNA]</scope>
    <source>
        <strain evidence="4 5">XHU 5031</strain>
    </source>
</reference>
<feature type="domain" description="Choice-of-anchor I" evidence="3">
    <location>
        <begin position="161"/>
        <end position="416"/>
    </location>
</feature>
<dbReference type="EMBL" id="JAFMPK010000043">
    <property type="protein sequence ID" value="MBO0609469.1"/>
    <property type="molecule type" value="Genomic_DNA"/>
</dbReference>
<keyword evidence="5" id="KW-1185">Reference proteome</keyword>
<name>A0ABS3I8Y3_9MICO</name>
<feature type="region of interest" description="Disordered" evidence="1">
    <location>
        <begin position="1"/>
        <end position="70"/>
    </location>
</feature>
<dbReference type="Proteomes" id="UP000664617">
    <property type="component" value="Unassembled WGS sequence"/>
</dbReference>
<evidence type="ECO:0000313" key="5">
    <source>
        <dbReference type="Proteomes" id="UP000664617"/>
    </source>
</evidence>
<dbReference type="InterPro" id="IPR027372">
    <property type="entry name" value="Phytase-like_dom"/>
</dbReference>
<feature type="compositionally biased region" description="Basic and acidic residues" evidence="1">
    <location>
        <begin position="17"/>
        <end position="28"/>
    </location>
</feature>
<protein>
    <submittedName>
        <fullName evidence="4">Esterase-like activity of phytase family protein</fullName>
    </submittedName>
</protein>
<dbReference type="Gene3D" id="2.130.10.10">
    <property type="entry name" value="YVTN repeat-like/Quinoprotein amine dehydrogenase"/>
    <property type="match status" value="2"/>
</dbReference>
<organism evidence="4 5">
    <name type="scientific">Myceligenerans salitolerans</name>
    <dbReference type="NCBI Taxonomy" id="1230528"/>
    <lineage>
        <taxon>Bacteria</taxon>
        <taxon>Bacillati</taxon>
        <taxon>Actinomycetota</taxon>
        <taxon>Actinomycetes</taxon>
        <taxon>Micrococcales</taxon>
        <taxon>Promicromonosporaceae</taxon>
        <taxon>Myceligenerans</taxon>
    </lineage>
</organism>
<dbReference type="InterPro" id="IPR052956">
    <property type="entry name" value="Mesenchyme-surface_protein"/>
</dbReference>
<dbReference type="Pfam" id="PF13449">
    <property type="entry name" value="Phytase-like"/>
    <property type="match status" value="1"/>
</dbReference>
<evidence type="ECO:0000313" key="4">
    <source>
        <dbReference type="EMBL" id="MBO0609469.1"/>
    </source>
</evidence>
<feature type="domain" description="Phytase-like" evidence="2">
    <location>
        <begin position="607"/>
        <end position="875"/>
    </location>
</feature>
<dbReference type="PANTHER" id="PTHR46928:SF1">
    <property type="entry name" value="MESENCHYME-SPECIFIC CELL SURFACE GLYCOPROTEIN"/>
    <property type="match status" value="1"/>
</dbReference>
<feature type="compositionally biased region" description="Polar residues" evidence="1">
    <location>
        <begin position="1"/>
        <end position="12"/>
    </location>
</feature>
<dbReference type="Pfam" id="PF22494">
    <property type="entry name" value="choice_anch_I"/>
    <property type="match status" value="1"/>
</dbReference>
<gene>
    <name evidence="4" type="ORF">J0911_10555</name>
</gene>
<reference evidence="5" key="2">
    <citation type="submission" date="2023-07" db="EMBL/GenBank/DDBJ databases">
        <title>Myceligenerans salitolerans sp. nov., a halotolerant actinomycete isolated from a salt lake in Xinjiang, China.</title>
        <authorList>
            <person name="Guan T."/>
        </authorList>
    </citation>
    <scope>NUCLEOTIDE SEQUENCE [LARGE SCALE GENOMIC DNA]</scope>
    <source>
        <strain evidence="5">XHU 5031</strain>
    </source>
</reference>
<proteinExistence type="predicted"/>
<evidence type="ECO:0000256" key="1">
    <source>
        <dbReference type="SAM" id="MobiDB-lite"/>
    </source>
</evidence>
<dbReference type="InterPro" id="IPR015943">
    <property type="entry name" value="WD40/YVTN_repeat-like_dom_sf"/>
</dbReference>
<dbReference type="InterPro" id="IPR011044">
    <property type="entry name" value="Quino_amine_DH_bsu"/>
</dbReference>
<sequence length="897" mass="93420">MSRPTSTGSSLLSGPWVDHDSWPGRRSESSGQGPRWRLVHSGVTVRSPGGGRAATRSHQPDFVSTQKPHSRRTSAFIASGATLALGLTALVPASAAAHGPDRPSAVHSFSRPAASYGKAFHRLATYPVFRNAPAGVDPADETVAEISDVSEDGRTVVYTDAAGRRIGFLDITDPAHPRGLGSLGLAELGDAEDEPTSVAVVGDHVLVVVNTSESYTNPSGRLDVVDLATRTKVRSIDLGGQPDSIAVTPDGAHAVVAIENERDEDVSADNAPGGDEGDLPQAPGGFVQIIDLPGSDPAGWSARPVPLTAGDGSALAALAGAGLDTPEDPEPEYVAINPDGTTAAVSLQENNGIVLIDVVSGEVTSVFSAGEQALTGVDTIEDGAIDLTGSLGAVPREPDAIAWIDDIHLATANEGDWKGGTRGWSVFDATTGEIAWDAGNTMEHLAARVGLHNDDRAENKGVEIEGIAVSELGGTRYAFVGSERSNFVAVYDVSDAERPRFVQVLATTNGPEGLLPVPQRNLLVVSSEEDSAEDGVRSAVTVFGQGSRYARAAGKARPGTADLRGSLAHSSSVQFPSIVSDGAAGADGAYTSGPEGNRQVTSGAPIGWTALGALSADPEDRRGLWTASDSAKVPTSLYSVRTPRRGAPAVIDGEIVVTDGGEPAELDVEGLWARPGRVGGGFWLGSEGATGAENALVRVSESGEIEERVALPEEIAAGLGAWGIEGVAGTVDRRGEHLFVALQRGLTSDDGLGGYARIGRYDVATAEWTWFGYELERPTADGDWVGLSEVTVVDRDTLAVIERDKLNGPDAALKAVYTVDLPHRDPRPGKVAMLDKQLAIDVLPHLRATNGWTQEKLEGLTIGGDGHVYAVTDNDALDDATGETVFLDLGKASRIFR</sequence>
<dbReference type="PANTHER" id="PTHR46928">
    <property type="entry name" value="MESENCHYME-SPECIFIC CELL SURFACE GLYCOPROTEIN"/>
    <property type="match status" value="1"/>
</dbReference>
<feature type="region of interest" description="Disordered" evidence="1">
    <location>
        <begin position="261"/>
        <end position="283"/>
    </location>
</feature>
<dbReference type="InterPro" id="IPR055188">
    <property type="entry name" value="Choice_anch_I"/>
</dbReference>
<comment type="caution">
    <text evidence="4">The sequence shown here is derived from an EMBL/GenBank/DDBJ whole genome shotgun (WGS) entry which is preliminary data.</text>
</comment>
<accession>A0ABS3I8Y3</accession>